<keyword evidence="2" id="KW-1185">Reference proteome</keyword>
<organism evidence="1 2">
    <name type="scientific">Pedobacter puniceum</name>
    <dbReference type="NCBI Taxonomy" id="2666136"/>
    <lineage>
        <taxon>Bacteria</taxon>
        <taxon>Pseudomonadati</taxon>
        <taxon>Bacteroidota</taxon>
        <taxon>Sphingobacteriia</taxon>
        <taxon>Sphingobacteriales</taxon>
        <taxon>Sphingobacteriaceae</taxon>
        <taxon>Pedobacter</taxon>
    </lineage>
</organism>
<proteinExistence type="predicted"/>
<dbReference type="Proteomes" id="UP000462931">
    <property type="component" value="Unassembled WGS sequence"/>
</dbReference>
<dbReference type="RefSeq" id="WP_154287608.1">
    <property type="nucleotide sequence ID" value="NZ_WKJI01000002.1"/>
</dbReference>
<reference evidence="1 2" key="1">
    <citation type="submission" date="2019-11" db="EMBL/GenBank/DDBJ databases">
        <authorList>
            <person name="Cheng Q."/>
            <person name="Yang Z."/>
        </authorList>
    </citation>
    <scope>NUCLEOTIDE SEQUENCE [LARGE SCALE GENOMIC DNA]</scope>
    <source>
        <strain evidence="1 2">HX-22-1</strain>
    </source>
</reference>
<evidence type="ECO:0000313" key="2">
    <source>
        <dbReference type="Proteomes" id="UP000462931"/>
    </source>
</evidence>
<sequence>MTFLGNSIVEPKHKQPFMLNSALAVAASTELALAEPLEASGAAESFWLLFAETCKAFMKAKT</sequence>
<evidence type="ECO:0000313" key="1">
    <source>
        <dbReference type="EMBL" id="MRX47476.1"/>
    </source>
</evidence>
<dbReference type="EMBL" id="WKJI01000002">
    <property type="protein sequence ID" value="MRX47476.1"/>
    <property type="molecule type" value="Genomic_DNA"/>
</dbReference>
<accession>A0A7K0FNB5</accession>
<name>A0A7K0FNB5_9SPHI</name>
<protein>
    <submittedName>
        <fullName evidence="1">Uncharacterized protein</fullName>
    </submittedName>
</protein>
<gene>
    <name evidence="1" type="ORF">GJJ64_09770</name>
</gene>
<dbReference type="AlphaFoldDB" id="A0A7K0FNB5"/>
<comment type="caution">
    <text evidence="1">The sequence shown here is derived from an EMBL/GenBank/DDBJ whole genome shotgun (WGS) entry which is preliminary data.</text>
</comment>